<dbReference type="PANTHER" id="PTHR43028:SF5">
    <property type="entry name" value="3'(2'),5'-BISPHOSPHATE NUCLEOTIDASE 1"/>
    <property type="match status" value="1"/>
</dbReference>
<dbReference type="Gene3D" id="3.30.540.10">
    <property type="entry name" value="Fructose-1,6-Bisphosphatase, subunit A, domain 1"/>
    <property type="match status" value="1"/>
</dbReference>
<dbReference type="PANTHER" id="PTHR43028">
    <property type="entry name" value="3'(2'),5'-BISPHOSPHATE NUCLEOTIDASE 1"/>
    <property type="match status" value="1"/>
</dbReference>
<dbReference type="Gene3D" id="3.40.190.80">
    <property type="match status" value="1"/>
</dbReference>
<dbReference type="EMBL" id="CP101509">
    <property type="protein sequence ID" value="UTV29372.1"/>
    <property type="molecule type" value="Genomic_DNA"/>
</dbReference>
<dbReference type="Pfam" id="PF00459">
    <property type="entry name" value="Inositol_P"/>
    <property type="match status" value="1"/>
</dbReference>
<dbReference type="InterPro" id="IPR000760">
    <property type="entry name" value="Inositol_monophosphatase-like"/>
</dbReference>
<dbReference type="SUPFAM" id="SSF56655">
    <property type="entry name" value="Carbohydrate phosphatase"/>
    <property type="match status" value="1"/>
</dbReference>
<accession>A0ABY5GJI6</accession>
<protein>
    <submittedName>
        <fullName evidence="1">Inositol-1-monophosphatase</fullName>
    </submittedName>
</protein>
<dbReference type="RefSeq" id="WP_255390690.1">
    <property type="nucleotide sequence ID" value="NZ_CP101509.1"/>
</dbReference>
<evidence type="ECO:0000313" key="2">
    <source>
        <dbReference type="Proteomes" id="UP001057998"/>
    </source>
</evidence>
<dbReference type="InterPro" id="IPR050725">
    <property type="entry name" value="CysQ/Inositol_MonoPase"/>
</dbReference>
<organism evidence="1 2">
    <name type="scientific">Photobacterium atrarenae</name>
    <dbReference type="NCBI Taxonomy" id="865757"/>
    <lineage>
        <taxon>Bacteria</taxon>
        <taxon>Pseudomonadati</taxon>
        <taxon>Pseudomonadota</taxon>
        <taxon>Gammaproteobacteria</taxon>
        <taxon>Vibrionales</taxon>
        <taxon>Vibrionaceae</taxon>
        <taxon>Photobacterium</taxon>
    </lineage>
</organism>
<gene>
    <name evidence="1" type="ORF">NNL38_20315</name>
</gene>
<name>A0ABY5GJI6_9GAMM</name>
<dbReference type="Proteomes" id="UP001057998">
    <property type="component" value="Chromosome 2"/>
</dbReference>
<evidence type="ECO:0000313" key="1">
    <source>
        <dbReference type="EMBL" id="UTV29372.1"/>
    </source>
</evidence>
<reference evidence="1" key="1">
    <citation type="submission" date="2022-07" db="EMBL/GenBank/DDBJ databases">
        <title>Genome sequencing of Photobacterium atrarenae GJH2-4.</title>
        <authorList>
            <person name="Park S.-J."/>
        </authorList>
    </citation>
    <scope>NUCLEOTIDE SEQUENCE</scope>
    <source>
        <strain evidence="1">GJH2-4</strain>
    </source>
</reference>
<sequence>MRLSISQLQQLLALAVEAAEQAGACIAGFDRSRLQVGHKFGGDSLSSQVVTQVDLDSQARILAVLEPTLAQYDLALLSEENASELDVAAHPRLHQPYFWCIDPLDGTLPFIEAAAAPEEPNPSASGASGYAVAIALVDRAGWPWLGVVHDPATGETFQALNPSAPHDGAQCQVLRNGQPWQPAVTEARGPFRVYVDRSFLRDPRYPACLEILESIAAQAGLPLAVVHNRGAVMNAMGVITHASGCYLKLPKVSKGGGSVWDFSATAAIAQVCGTVWVSDIAGRPLDLNRPDSNFMNHRGVLYLNMPDPEAAATHLIDRLAPLTS</sequence>
<proteinExistence type="predicted"/>
<keyword evidence="2" id="KW-1185">Reference proteome</keyword>